<dbReference type="SUPFAM" id="SSF48350">
    <property type="entry name" value="GTPase activation domain, GAP"/>
    <property type="match status" value="1"/>
</dbReference>
<proteinExistence type="predicted"/>
<evidence type="ECO:0000256" key="3">
    <source>
        <dbReference type="SAM" id="Phobius"/>
    </source>
</evidence>
<dbReference type="STRING" id="1263082.A0A068RHM3"/>
<dbReference type="InterPro" id="IPR008936">
    <property type="entry name" value="Rho_GTPase_activation_prot"/>
</dbReference>
<protein>
    <recommendedName>
        <fullName evidence="4">Rho-GAP domain-containing protein</fullName>
    </recommendedName>
</protein>
<dbReference type="GO" id="GO:0005938">
    <property type="term" value="C:cell cortex"/>
    <property type="evidence" value="ECO:0007669"/>
    <property type="project" value="TreeGrafter"/>
</dbReference>
<dbReference type="GO" id="GO:0007165">
    <property type="term" value="P:signal transduction"/>
    <property type="evidence" value="ECO:0007669"/>
    <property type="project" value="InterPro"/>
</dbReference>
<feature type="transmembrane region" description="Helical" evidence="3">
    <location>
        <begin position="358"/>
        <end position="376"/>
    </location>
</feature>
<feature type="domain" description="Rho-GAP" evidence="4">
    <location>
        <begin position="41"/>
        <end position="237"/>
    </location>
</feature>
<keyword evidence="3" id="KW-0472">Membrane</keyword>
<dbReference type="Pfam" id="PF00620">
    <property type="entry name" value="RhoGAP"/>
    <property type="match status" value="1"/>
</dbReference>
<dbReference type="OrthoDB" id="3196451at2759"/>
<comment type="caution">
    <text evidence="5">The sequence shown here is derived from an EMBL/GenBank/DDBJ whole genome shotgun (WGS) entry which is preliminary data.</text>
</comment>
<dbReference type="EMBL" id="CBTN010000003">
    <property type="protein sequence ID" value="CDH49220.1"/>
    <property type="molecule type" value="Genomic_DNA"/>
</dbReference>
<dbReference type="GO" id="GO:0005096">
    <property type="term" value="F:GTPase activator activity"/>
    <property type="evidence" value="ECO:0007669"/>
    <property type="project" value="UniProtKB-KW"/>
</dbReference>
<dbReference type="PANTHER" id="PTHR15228:SF25">
    <property type="entry name" value="F-BAR DOMAIN-CONTAINING PROTEIN"/>
    <property type="match status" value="1"/>
</dbReference>
<dbReference type="PANTHER" id="PTHR15228">
    <property type="entry name" value="SPERMATHECAL PHYSIOLOGY VARIANT"/>
    <property type="match status" value="1"/>
</dbReference>
<gene>
    <name evidence="5" type="ORF">LCOR_00971.1</name>
</gene>
<dbReference type="SMART" id="SM00324">
    <property type="entry name" value="RhoGAP"/>
    <property type="match status" value="1"/>
</dbReference>
<evidence type="ECO:0000256" key="1">
    <source>
        <dbReference type="ARBA" id="ARBA00022468"/>
    </source>
</evidence>
<feature type="transmembrane region" description="Helical" evidence="3">
    <location>
        <begin position="382"/>
        <end position="402"/>
    </location>
</feature>
<organism evidence="5 6">
    <name type="scientific">Lichtheimia corymbifera JMRC:FSU:9682</name>
    <dbReference type="NCBI Taxonomy" id="1263082"/>
    <lineage>
        <taxon>Eukaryota</taxon>
        <taxon>Fungi</taxon>
        <taxon>Fungi incertae sedis</taxon>
        <taxon>Mucoromycota</taxon>
        <taxon>Mucoromycotina</taxon>
        <taxon>Mucoromycetes</taxon>
        <taxon>Mucorales</taxon>
        <taxon>Lichtheimiaceae</taxon>
        <taxon>Lichtheimia</taxon>
    </lineage>
</organism>
<dbReference type="Gene3D" id="1.10.555.10">
    <property type="entry name" value="Rho GTPase activation protein"/>
    <property type="match status" value="1"/>
</dbReference>
<evidence type="ECO:0000256" key="2">
    <source>
        <dbReference type="SAM" id="MobiDB-lite"/>
    </source>
</evidence>
<accession>A0A068RHM3</accession>
<dbReference type="Proteomes" id="UP000027586">
    <property type="component" value="Unassembled WGS sequence"/>
</dbReference>
<dbReference type="AlphaFoldDB" id="A0A068RHM3"/>
<feature type="compositionally biased region" description="Basic and acidic residues" evidence="2">
    <location>
        <begin position="413"/>
        <end position="430"/>
    </location>
</feature>
<sequence length="520" mass="59685">MPASKVERKSSLSSWLKRATSTRSKRVFGTSLCKSLRYAKVSLGYVDETSVKHPEAGTIPIVVAQCGSFLKAKGLFEPYVFLLPGDKRHVDTLQSIFDDPRQSHGLYLDWDSGRYSVHDAASILQRYLDQLPETVIPREHSSSFCALMADYHEHEQATFADHFRQLVQKLPIPHQHLLLYLVDLLSLFASHADANSMDASKLADIFTSRILGESYGNHQHQAQSLVQFLIGSQALFMKQLYHVPQKETTTNMHHHPADLPLMAPRPVRPIPINLITKESITFVPPTVKQPRLFGGSHEKHDAMQRSCDDGSSSKPHTIATTTNYCQTTTVSSTTFQRGRSLMDAKIKVLIRSWQDKPIGYLIWTASIALIVAVLMYETYQAIWGTCCFEPYVFFGGFIFYWIMLIRGIQWHDGDDDSRRKKNDHSNMDRRKYLRQRRRNEMSSSSQNGHHHHHKSNDPTTSDTMSIQSRFSEQWSMDGDKEEVIIVRRKNRHSNQAISTKDSNASDRREEWKIRYYQGKK</sequence>
<evidence type="ECO:0000313" key="6">
    <source>
        <dbReference type="Proteomes" id="UP000027586"/>
    </source>
</evidence>
<dbReference type="PROSITE" id="PS50238">
    <property type="entry name" value="RHOGAP"/>
    <property type="match status" value="1"/>
</dbReference>
<dbReference type="VEuPathDB" id="FungiDB:LCOR_00971.1"/>
<keyword evidence="3" id="KW-1133">Transmembrane helix</keyword>
<keyword evidence="6" id="KW-1185">Reference proteome</keyword>
<keyword evidence="1" id="KW-0343">GTPase activation</keyword>
<dbReference type="InterPro" id="IPR000198">
    <property type="entry name" value="RhoGAP_dom"/>
</dbReference>
<evidence type="ECO:0000259" key="4">
    <source>
        <dbReference type="PROSITE" id="PS50238"/>
    </source>
</evidence>
<dbReference type="GO" id="GO:0060237">
    <property type="term" value="P:regulation of fungal-type cell wall organization"/>
    <property type="evidence" value="ECO:0007669"/>
    <property type="project" value="TreeGrafter"/>
</dbReference>
<reference evidence="5" key="1">
    <citation type="submission" date="2013-08" db="EMBL/GenBank/DDBJ databases">
        <title>Gene expansion shapes genome architecture in the human pathogen Lichtheimia corymbifera: an evolutionary genomics analysis in the ancient terrestrial Mucorales (Mucoromycotina).</title>
        <authorList>
            <person name="Schwartze V.U."/>
            <person name="Winter S."/>
            <person name="Shelest E."/>
            <person name="Marcet-Houben M."/>
            <person name="Horn F."/>
            <person name="Wehner S."/>
            <person name="Hoffmann K."/>
            <person name="Riege K."/>
            <person name="Sammeth M."/>
            <person name="Nowrousian M."/>
            <person name="Valiante V."/>
            <person name="Linde J."/>
            <person name="Jacobsen I.D."/>
            <person name="Marz M."/>
            <person name="Brakhage A.A."/>
            <person name="Gabaldon T."/>
            <person name="Bocker S."/>
            <person name="Voigt K."/>
        </authorList>
    </citation>
    <scope>NUCLEOTIDE SEQUENCE [LARGE SCALE GENOMIC DNA]</scope>
    <source>
        <strain evidence="5">FSU 9682</strain>
    </source>
</reference>
<feature type="region of interest" description="Disordered" evidence="2">
    <location>
        <begin position="413"/>
        <end position="464"/>
    </location>
</feature>
<keyword evidence="3" id="KW-0812">Transmembrane</keyword>
<dbReference type="InterPro" id="IPR051025">
    <property type="entry name" value="RhoGAP"/>
</dbReference>
<name>A0A068RHM3_9FUNG</name>
<evidence type="ECO:0000313" key="5">
    <source>
        <dbReference type="EMBL" id="CDH49220.1"/>
    </source>
</evidence>